<dbReference type="Gene3D" id="2.40.40.10">
    <property type="entry name" value="RlpA-like domain"/>
    <property type="match status" value="1"/>
</dbReference>
<organism evidence="7 8">
    <name type="scientific">Leptothoe kymatousa TAU-MAC 1615</name>
    <dbReference type="NCBI Taxonomy" id="2364775"/>
    <lineage>
        <taxon>Bacteria</taxon>
        <taxon>Bacillati</taxon>
        <taxon>Cyanobacteriota</taxon>
        <taxon>Cyanophyceae</taxon>
        <taxon>Nodosilineales</taxon>
        <taxon>Cymatolegaceae</taxon>
        <taxon>Leptothoe</taxon>
        <taxon>Leptothoe kymatousa</taxon>
    </lineage>
</organism>
<dbReference type="Gene3D" id="2.40.240.50">
    <property type="entry name" value="Barwin-like endoglucanases"/>
    <property type="match status" value="1"/>
</dbReference>
<evidence type="ECO:0000256" key="5">
    <source>
        <dbReference type="ARBA" id="ARBA00030918"/>
    </source>
</evidence>
<feature type="domain" description="Lytic transglycosylase MltA" evidence="6">
    <location>
        <begin position="125"/>
        <end position="266"/>
    </location>
</feature>
<dbReference type="CDD" id="cd14485">
    <property type="entry name" value="mltA_like_LT_A"/>
    <property type="match status" value="1"/>
</dbReference>
<dbReference type="InterPro" id="IPR005300">
    <property type="entry name" value="MltA_B"/>
</dbReference>
<protein>
    <recommendedName>
        <fullName evidence="2">peptidoglycan lytic exotransglycosylase</fullName>
        <ecNumber evidence="2">4.2.2.n1</ecNumber>
    </recommendedName>
    <alternativeName>
        <fullName evidence="5">Murein hydrolase A</fullName>
    </alternativeName>
</protein>
<dbReference type="PIRSF" id="PIRSF019422">
    <property type="entry name" value="MltA"/>
    <property type="match status" value="1"/>
</dbReference>
<evidence type="ECO:0000256" key="4">
    <source>
        <dbReference type="ARBA" id="ARBA00023316"/>
    </source>
</evidence>
<evidence type="ECO:0000313" key="8">
    <source>
        <dbReference type="Proteomes" id="UP001196661"/>
    </source>
</evidence>
<dbReference type="EMBL" id="JADOER010000004">
    <property type="protein sequence ID" value="MBT9311907.1"/>
    <property type="molecule type" value="Genomic_DNA"/>
</dbReference>
<evidence type="ECO:0000313" key="7">
    <source>
        <dbReference type="EMBL" id="MBT9311907.1"/>
    </source>
</evidence>
<dbReference type="PANTHER" id="PTHR30124">
    <property type="entry name" value="MEMBRANE-BOUND LYTIC MUREIN TRANSGLYCOSYLASE A"/>
    <property type="match status" value="1"/>
</dbReference>
<reference evidence="7 8" key="1">
    <citation type="journal article" date="2021" name="Mar. Drugs">
        <title>Genome Reduction and Secondary Metabolism of the Marine Sponge-Associated Cyanobacterium Leptothoe.</title>
        <authorList>
            <person name="Konstantinou D."/>
            <person name="Popin R.V."/>
            <person name="Fewer D.P."/>
            <person name="Sivonen K."/>
            <person name="Gkelis S."/>
        </authorList>
    </citation>
    <scope>NUCLEOTIDE SEQUENCE [LARGE SCALE GENOMIC DNA]</scope>
    <source>
        <strain evidence="7 8">TAU-MAC 1615</strain>
    </source>
</reference>
<dbReference type="SMART" id="SM00925">
    <property type="entry name" value="MltA"/>
    <property type="match status" value="1"/>
</dbReference>
<keyword evidence="8" id="KW-1185">Reference proteome</keyword>
<dbReference type="InterPro" id="IPR010611">
    <property type="entry name" value="3D_dom"/>
</dbReference>
<dbReference type="Proteomes" id="UP001196661">
    <property type="component" value="Unassembled WGS sequence"/>
</dbReference>
<dbReference type="EC" id="4.2.2.n1" evidence="2"/>
<dbReference type="SUPFAM" id="SSF50685">
    <property type="entry name" value="Barwin-like endoglucanases"/>
    <property type="match status" value="1"/>
</dbReference>
<keyword evidence="3" id="KW-0456">Lyase</keyword>
<evidence type="ECO:0000256" key="2">
    <source>
        <dbReference type="ARBA" id="ARBA00012587"/>
    </source>
</evidence>
<sequence>MTLWSLPALASPLDLVNCHVEFVDPVCLGYDAQFGQGRQALLRAIDHSLDYLGTDAAAMAYEGYPLAGITRDRVRRSLVRFRQLVATSHSAQQLQTAVNQEFDFYRSVGSDGAGHVDFTGYFEPTYRASAVPTAEYRYPLYRRPGDLETWAMPHPTRAELEGTDGLQSAGGPLAGLELVWLRDRMEAFLVQVQGSARLQLTDGSVMSVGYAGRTEYAYTSIGRALIDDGIIAEADLSLPVLLEYFEQNPEALDSYLPRNDRFVFFKATGDSPPIGNLNVPVTPGRSIATDKTLMPPGALALISLDLPMVTAADTWQPVAVNRYVLDQDTGGAIQGPGRVDIFVGTGAQAGQQAGLINTSGQLYYLLLRQ</sequence>
<dbReference type="CDD" id="cd14668">
    <property type="entry name" value="mlta_B"/>
    <property type="match status" value="1"/>
</dbReference>
<comment type="caution">
    <text evidence="7">The sequence shown here is derived from an EMBL/GenBank/DDBJ whole genome shotgun (WGS) entry which is preliminary data.</text>
</comment>
<dbReference type="InterPro" id="IPR026044">
    <property type="entry name" value="MltA"/>
</dbReference>
<accession>A0ABS5Y285</accession>
<dbReference type="Pfam" id="PF03562">
    <property type="entry name" value="MltA"/>
    <property type="match status" value="1"/>
</dbReference>
<gene>
    <name evidence="7" type="ORF">IXB28_06790</name>
</gene>
<comment type="catalytic activity">
    <reaction evidence="1">
        <text>Exolytic cleavage of the (1-&gt;4)-beta-glycosidic linkage between N-acetylmuramic acid (MurNAc) and N-acetylglucosamine (GlcNAc) residues in peptidoglycan, from either the reducing or the non-reducing ends of the peptidoglycan chains, with concomitant formation of a 1,6-anhydrobond in the MurNAc residue.</text>
        <dbReference type="EC" id="4.2.2.n1"/>
    </reaction>
</comment>
<evidence type="ECO:0000259" key="6">
    <source>
        <dbReference type="SMART" id="SM00925"/>
    </source>
</evidence>
<dbReference type="InterPro" id="IPR036908">
    <property type="entry name" value="RlpA-like_sf"/>
</dbReference>
<evidence type="ECO:0000256" key="3">
    <source>
        <dbReference type="ARBA" id="ARBA00023239"/>
    </source>
</evidence>
<name>A0ABS5Y285_9CYAN</name>
<proteinExistence type="predicted"/>
<keyword evidence="4" id="KW-0961">Cell wall biogenesis/degradation</keyword>
<evidence type="ECO:0000256" key="1">
    <source>
        <dbReference type="ARBA" id="ARBA00001420"/>
    </source>
</evidence>
<dbReference type="PANTHER" id="PTHR30124:SF0">
    <property type="entry name" value="MEMBRANE-BOUND LYTIC MUREIN TRANSGLYCOSYLASE A"/>
    <property type="match status" value="1"/>
</dbReference>
<dbReference type="Pfam" id="PF06725">
    <property type="entry name" value="3D"/>
    <property type="match status" value="1"/>
</dbReference>